<feature type="domain" description="ABC transmembrane type-1" evidence="10">
    <location>
        <begin position="164"/>
        <end position="358"/>
    </location>
</feature>
<sequence>MAPQVSIDLARVAQPRQAARPAPVGSARTLLLVGYLLSALTTALTGYAAWLTITVAETGVWEIILGLATSVVVVLALCTFVPLARGSKQQATSARALAADNIVEARTYRSRAGQSAWIAIGSCLPIIFIATFTLFLLANDHAVQTTFFDASFMAKSFVAVTVAFGENIKIAVLAEILVLIWALLIALARLAPGKAGRPLRWLATAYVDVFRAVPSIIVIYLVGFGLPLAGVPLFSDLGPMWSAVLALTLTYGAYVAEVYRSGIDGIHWSQVSAARSLGLSYGKTMRFVVVPQALRRVTPPLLNDFIGLQKDTALVTIIGTVDAFTQAKIYSSNYFNLSSVTVVAILFIIITIPQTRFVDRLLERDARRQRNKG</sequence>
<keyword evidence="7 9" id="KW-1133">Transmembrane helix</keyword>
<feature type="transmembrane region" description="Helical" evidence="9">
    <location>
        <begin position="240"/>
        <end position="259"/>
    </location>
</feature>
<evidence type="ECO:0000256" key="6">
    <source>
        <dbReference type="ARBA" id="ARBA00022970"/>
    </source>
</evidence>
<keyword evidence="5 9" id="KW-0812">Transmembrane</keyword>
<dbReference type="Gene3D" id="1.10.3720.10">
    <property type="entry name" value="MetI-like"/>
    <property type="match status" value="1"/>
</dbReference>
<evidence type="ECO:0000256" key="2">
    <source>
        <dbReference type="ARBA" id="ARBA00010072"/>
    </source>
</evidence>
<dbReference type="PROSITE" id="PS50928">
    <property type="entry name" value="ABC_TM1"/>
    <property type="match status" value="1"/>
</dbReference>
<dbReference type="AlphaFoldDB" id="A0A7Z0EC16"/>
<dbReference type="InterPro" id="IPR010065">
    <property type="entry name" value="AA_ABC_transptr_permease_3TM"/>
</dbReference>
<evidence type="ECO:0000256" key="5">
    <source>
        <dbReference type="ARBA" id="ARBA00022692"/>
    </source>
</evidence>
<evidence type="ECO:0000313" key="11">
    <source>
        <dbReference type="EMBL" id="NYJ18239.1"/>
    </source>
</evidence>
<keyword evidence="4" id="KW-1003">Cell membrane</keyword>
<dbReference type="GO" id="GO:0006865">
    <property type="term" value="P:amino acid transport"/>
    <property type="evidence" value="ECO:0007669"/>
    <property type="project" value="UniProtKB-KW"/>
</dbReference>
<proteinExistence type="inferred from homology"/>
<feature type="transmembrane region" description="Helical" evidence="9">
    <location>
        <begin position="212"/>
        <end position="234"/>
    </location>
</feature>
<gene>
    <name evidence="11" type="ORF">HNR05_000030</name>
</gene>
<accession>A0A7Z0EC16</accession>
<dbReference type="GO" id="GO:0043190">
    <property type="term" value="C:ATP-binding cassette (ABC) transporter complex"/>
    <property type="evidence" value="ECO:0007669"/>
    <property type="project" value="InterPro"/>
</dbReference>
<keyword evidence="8 9" id="KW-0472">Membrane</keyword>
<evidence type="ECO:0000256" key="9">
    <source>
        <dbReference type="RuleBase" id="RU363032"/>
    </source>
</evidence>
<dbReference type="SUPFAM" id="SSF161098">
    <property type="entry name" value="MetI-like"/>
    <property type="match status" value="1"/>
</dbReference>
<comment type="caution">
    <text evidence="11">The sequence shown here is derived from an EMBL/GenBank/DDBJ whole genome shotgun (WGS) entry which is preliminary data.</text>
</comment>
<dbReference type="PANTHER" id="PTHR30614">
    <property type="entry name" value="MEMBRANE COMPONENT OF AMINO ACID ABC TRANSPORTER"/>
    <property type="match status" value="1"/>
</dbReference>
<feature type="transmembrane region" description="Helical" evidence="9">
    <location>
        <begin position="63"/>
        <end position="84"/>
    </location>
</feature>
<dbReference type="InterPro" id="IPR035906">
    <property type="entry name" value="MetI-like_sf"/>
</dbReference>
<evidence type="ECO:0000259" key="10">
    <source>
        <dbReference type="PROSITE" id="PS50928"/>
    </source>
</evidence>
<evidence type="ECO:0000256" key="7">
    <source>
        <dbReference type="ARBA" id="ARBA00022989"/>
    </source>
</evidence>
<keyword evidence="6" id="KW-0029">Amino-acid transport</keyword>
<dbReference type="CDD" id="cd06261">
    <property type="entry name" value="TM_PBP2"/>
    <property type="match status" value="1"/>
</dbReference>
<feature type="transmembrane region" description="Helical" evidence="9">
    <location>
        <begin position="334"/>
        <end position="352"/>
    </location>
</feature>
<organism evidence="11 12">
    <name type="scientific">Glaciibacter psychrotolerans</name>
    <dbReference type="NCBI Taxonomy" id="670054"/>
    <lineage>
        <taxon>Bacteria</taxon>
        <taxon>Bacillati</taxon>
        <taxon>Actinomycetota</taxon>
        <taxon>Actinomycetes</taxon>
        <taxon>Micrococcales</taxon>
        <taxon>Microbacteriaceae</taxon>
        <taxon>Glaciibacter</taxon>
    </lineage>
</organism>
<comment type="subcellular location">
    <subcellularLocation>
        <location evidence="1 9">Cell membrane</location>
        <topology evidence="1 9">Multi-pass membrane protein</topology>
    </subcellularLocation>
</comment>
<dbReference type="PANTHER" id="PTHR30614:SF20">
    <property type="entry name" value="GLUTAMINE TRANSPORT SYSTEM PERMEASE PROTEIN GLNP"/>
    <property type="match status" value="1"/>
</dbReference>
<dbReference type="GO" id="GO:0022857">
    <property type="term" value="F:transmembrane transporter activity"/>
    <property type="evidence" value="ECO:0007669"/>
    <property type="project" value="InterPro"/>
</dbReference>
<dbReference type="NCBIfam" id="TIGR01726">
    <property type="entry name" value="HEQRo_perm_3TM"/>
    <property type="match status" value="1"/>
</dbReference>
<evidence type="ECO:0000256" key="3">
    <source>
        <dbReference type="ARBA" id="ARBA00022448"/>
    </source>
</evidence>
<evidence type="ECO:0000256" key="8">
    <source>
        <dbReference type="ARBA" id="ARBA00023136"/>
    </source>
</evidence>
<comment type="similarity">
    <text evidence="2">Belongs to the binding-protein-dependent transport system permease family. HisMQ subfamily.</text>
</comment>
<evidence type="ECO:0000256" key="1">
    <source>
        <dbReference type="ARBA" id="ARBA00004651"/>
    </source>
</evidence>
<reference evidence="11 12" key="1">
    <citation type="submission" date="2020-07" db="EMBL/GenBank/DDBJ databases">
        <title>Sequencing the genomes of 1000 actinobacteria strains.</title>
        <authorList>
            <person name="Klenk H.-P."/>
        </authorList>
    </citation>
    <scope>NUCLEOTIDE SEQUENCE [LARGE SCALE GENOMIC DNA]</scope>
    <source>
        <strain evidence="11 12">LI1</strain>
    </source>
</reference>
<feature type="transmembrane region" description="Helical" evidence="9">
    <location>
        <begin position="30"/>
        <end position="51"/>
    </location>
</feature>
<feature type="transmembrane region" description="Helical" evidence="9">
    <location>
        <begin position="170"/>
        <end position="191"/>
    </location>
</feature>
<evidence type="ECO:0000313" key="12">
    <source>
        <dbReference type="Proteomes" id="UP000537260"/>
    </source>
</evidence>
<feature type="transmembrane region" description="Helical" evidence="9">
    <location>
        <begin position="116"/>
        <end position="138"/>
    </location>
</feature>
<dbReference type="EMBL" id="JACCFM010000001">
    <property type="protein sequence ID" value="NYJ18239.1"/>
    <property type="molecule type" value="Genomic_DNA"/>
</dbReference>
<dbReference type="Pfam" id="PF00528">
    <property type="entry name" value="BPD_transp_1"/>
    <property type="match status" value="1"/>
</dbReference>
<dbReference type="InterPro" id="IPR043429">
    <property type="entry name" value="ArtM/GltK/GlnP/TcyL/YhdX-like"/>
</dbReference>
<dbReference type="InterPro" id="IPR000515">
    <property type="entry name" value="MetI-like"/>
</dbReference>
<name>A0A7Z0EC16_9MICO</name>
<keyword evidence="12" id="KW-1185">Reference proteome</keyword>
<evidence type="ECO:0000256" key="4">
    <source>
        <dbReference type="ARBA" id="ARBA00022475"/>
    </source>
</evidence>
<keyword evidence="3 9" id="KW-0813">Transport</keyword>
<protein>
    <submittedName>
        <fullName evidence="11">Polar amino acid transport system permease protein</fullName>
    </submittedName>
</protein>
<dbReference type="Proteomes" id="UP000537260">
    <property type="component" value="Unassembled WGS sequence"/>
</dbReference>